<sequence>MPTLEWMGKNKVVAYHRQVPYRVLDRVPEKSVLDSRGSDCGILFLVFTDFSISVFRYCLFVYIFLVNVDFVINWNVSLQDFILTNFLPDYLGRIGQ</sequence>
<protein>
    <submittedName>
        <fullName evidence="2">Uncharacterized protein</fullName>
    </submittedName>
</protein>
<evidence type="ECO:0000256" key="1">
    <source>
        <dbReference type="SAM" id="Phobius"/>
    </source>
</evidence>
<comment type="caution">
    <text evidence="2">The sequence shown here is derived from an EMBL/GenBank/DDBJ whole genome shotgun (WGS) entry which is preliminary data.</text>
</comment>
<accession>A0A4S5BFG3</accession>
<keyword evidence="1" id="KW-0472">Membrane</keyword>
<evidence type="ECO:0000313" key="3">
    <source>
        <dbReference type="Proteomes" id="UP000306697"/>
    </source>
</evidence>
<dbReference type="Proteomes" id="UP000306697">
    <property type="component" value="Unassembled WGS sequence"/>
</dbReference>
<dbReference type="AlphaFoldDB" id="A0A4S5BFG3"/>
<organism evidence="2 3">
    <name type="scientific">Bifidobacterium longum subsp. infantis</name>
    <dbReference type="NCBI Taxonomy" id="1682"/>
    <lineage>
        <taxon>Bacteria</taxon>
        <taxon>Bacillati</taxon>
        <taxon>Actinomycetota</taxon>
        <taxon>Actinomycetes</taxon>
        <taxon>Bifidobacteriales</taxon>
        <taxon>Bifidobacteriaceae</taxon>
        <taxon>Bifidobacterium</taxon>
    </lineage>
</organism>
<reference evidence="2 3" key="1">
    <citation type="submission" date="2019-04" db="EMBL/GenBank/DDBJ databases">
        <title>Genome Announcement To Ensure Probiotic Safety of Bifidobacterium longum subsp infantis UBBI-01.</title>
        <authorList>
            <person name="Sulthana A."/>
            <person name="Lakshmi S.G."/>
            <person name="Madempudi R.S."/>
        </authorList>
    </citation>
    <scope>NUCLEOTIDE SEQUENCE [LARGE SCALE GENOMIC DNA]</scope>
    <source>
        <strain evidence="2 3">UBBI-01</strain>
    </source>
</reference>
<dbReference type="EMBL" id="SSWL01000008">
    <property type="protein sequence ID" value="THJ29473.1"/>
    <property type="molecule type" value="Genomic_DNA"/>
</dbReference>
<evidence type="ECO:0000313" key="2">
    <source>
        <dbReference type="EMBL" id="THJ29473.1"/>
    </source>
</evidence>
<keyword evidence="1" id="KW-0812">Transmembrane</keyword>
<feature type="transmembrane region" description="Helical" evidence="1">
    <location>
        <begin position="40"/>
        <end position="65"/>
    </location>
</feature>
<keyword evidence="1" id="KW-1133">Transmembrane helix</keyword>
<name>A0A4S5BFG3_BIFLI</name>
<proteinExistence type="predicted"/>
<gene>
    <name evidence="2" type="ORF">E6L38_06540</name>
</gene>